<evidence type="ECO:0000313" key="1">
    <source>
        <dbReference type="EMBL" id="MPN19286.1"/>
    </source>
</evidence>
<gene>
    <name evidence="1" type="ORF">SDC9_166653</name>
</gene>
<accession>A0A645FZD6</accession>
<name>A0A645FZD6_9ZZZZ</name>
<dbReference type="AlphaFoldDB" id="A0A645FZD6"/>
<sequence>MNPRKFLFDFPSNHIGYDLIQRHISKGFFQYESSIAHDCYCINNMLKFIQAMADIDDSAAFCLKLPDQGEELVYFHAGQSTGRFIHDQDFCIGMQSLGNFHHLLFGYCKIADNSVRINIDMK</sequence>
<organism evidence="1">
    <name type="scientific">bioreactor metagenome</name>
    <dbReference type="NCBI Taxonomy" id="1076179"/>
    <lineage>
        <taxon>unclassified sequences</taxon>
        <taxon>metagenomes</taxon>
        <taxon>ecological metagenomes</taxon>
    </lineage>
</organism>
<proteinExistence type="predicted"/>
<comment type="caution">
    <text evidence="1">The sequence shown here is derived from an EMBL/GenBank/DDBJ whole genome shotgun (WGS) entry which is preliminary data.</text>
</comment>
<dbReference type="EMBL" id="VSSQ01066819">
    <property type="protein sequence ID" value="MPN19286.1"/>
    <property type="molecule type" value="Genomic_DNA"/>
</dbReference>
<protein>
    <submittedName>
        <fullName evidence="1">Uncharacterized protein</fullName>
    </submittedName>
</protein>
<reference evidence="1" key="1">
    <citation type="submission" date="2019-08" db="EMBL/GenBank/DDBJ databases">
        <authorList>
            <person name="Kucharzyk K."/>
            <person name="Murdoch R.W."/>
            <person name="Higgins S."/>
            <person name="Loffler F."/>
        </authorList>
    </citation>
    <scope>NUCLEOTIDE SEQUENCE</scope>
</reference>